<dbReference type="Pfam" id="PF01061">
    <property type="entry name" value="ABC2_membrane"/>
    <property type="match status" value="1"/>
</dbReference>
<protein>
    <recommendedName>
        <fullName evidence="10">ABC-2 type transporter transmembrane domain-containing protein</fullName>
    </recommendedName>
</protein>
<dbReference type="EMBL" id="QFYR01000001">
    <property type="protein sequence ID" value="RAK57862.1"/>
    <property type="molecule type" value="Genomic_DNA"/>
</dbReference>
<keyword evidence="12" id="KW-1185">Reference proteome</keyword>
<evidence type="ECO:0000256" key="8">
    <source>
        <dbReference type="ARBA" id="ARBA00023136"/>
    </source>
</evidence>
<dbReference type="GO" id="GO:0015774">
    <property type="term" value="P:polysaccharide transport"/>
    <property type="evidence" value="ECO:0007669"/>
    <property type="project" value="UniProtKB-KW"/>
</dbReference>
<gene>
    <name evidence="11" type="ORF">DJ018_08115</name>
</gene>
<organism evidence="11 12">
    <name type="scientific">Phenylobacterium deserti</name>
    <dbReference type="NCBI Taxonomy" id="1914756"/>
    <lineage>
        <taxon>Bacteria</taxon>
        <taxon>Pseudomonadati</taxon>
        <taxon>Pseudomonadota</taxon>
        <taxon>Alphaproteobacteria</taxon>
        <taxon>Caulobacterales</taxon>
        <taxon>Caulobacteraceae</taxon>
        <taxon>Phenylobacterium</taxon>
    </lineage>
</organism>
<evidence type="ECO:0000313" key="12">
    <source>
        <dbReference type="Proteomes" id="UP000249725"/>
    </source>
</evidence>
<keyword evidence="3" id="KW-0813">Transport</keyword>
<sequence length="341" mass="38145">MEVMTPDPHPLGARLPRMPSRLQSRRERRLPIAHFRLQKPPAQRGAILAWSRAKLIRAAPSPGEDMETATHMLRTGRRGTLFEFHMALRDLRASGDRLGLAWSLASHDVVSRYRGSILGPFWITLSMGLMVLGIGVVYAKIFAIPINEFLPLIALGIVFFGTISGMINEGCETFVHAAKMLSQTSLPMFTFVWRTVLRNLINLMHHLVIVVAVLVIYGYWRTADVPMFLIGAVFLVLNASWISMLAGIASARFRDIPQVVTSVMQFAMFVTPVFWPVNRLGKHVVLAANPFYHMLEAVRAPLMGGHVASSSYVVLTLMALIGWGVTFSIFAVTRRRIVHYL</sequence>
<evidence type="ECO:0000256" key="9">
    <source>
        <dbReference type="SAM" id="Phobius"/>
    </source>
</evidence>
<dbReference type="InterPro" id="IPR013525">
    <property type="entry name" value="ABC2_TM"/>
</dbReference>
<feature type="transmembrane region" description="Helical" evidence="9">
    <location>
        <begin position="200"/>
        <end position="220"/>
    </location>
</feature>
<evidence type="ECO:0000256" key="6">
    <source>
        <dbReference type="ARBA" id="ARBA00022989"/>
    </source>
</evidence>
<feature type="transmembrane region" description="Helical" evidence="9">
    <location>
        <begin position="121"/>
        <end position="142"/>
    </location>
</feature>
<dbReference type="OrthoDB" id="9796017at2"/>
<dbReference type="GO" id="GO:0015920">
    <property type="term" value="P:lipopolysaccharide transport"/>
    <property type="evidence" value="ECO:0007669"/>
    <property type="project" value="TreeGrafter"/>
</dbReference>
<comment type="caution">
    <text evidence="11">The sequence shown here is derived from an EMBL/GenBank/DDBJ whole genome shotgun (WGS) entry which is preliminary data.</text>
</comment>
<feature type="transmembrane region" description="Helical" evidence="9">
    <location>
        <begin position="259"/>
        <end position="277"/>
    </location>
</feature>
<proteinExistence type="inferred from homology"/>
<evidence type="ECO:0000256" key="3">
    <source>
        <dbReference type="ARBA" id="ARBA00022448"/>
    </source>
</evidence>
<feature type="domain" description="ABC-2 type transporter transmembrane" evidence="10">
    <location>
        <begin position="102"/>
        <end position="300"/>
    </location>
</feature>
<evidence type="ECO:0000313" key="11">
    <source>
        <dbReference type="EMBL" id="RAK57862.1"/>
    </source>
</evidence>
<keyword evidence="4" id="KW-1003">Cell membrane</keyword>
<dbReference type="Proteomes" id="UP000249725">
    <property type="component" value="Unassembled WGS sequence"/>
</dbReference>
<dbReference type="PANTHER" id="PTHR30413">
    <property type="entry name" value="INNER MEMBRANE TRANSPORT PERMEASE"/>
    <property type="match status" value="1"/>
</dbReference>
<evidence type="ECO:0000256" key="7">
    <source>
        <dbReference type="ARBA" id="ARBA00023047"/>
    </source>
</evidence>
<comment type="subcellular location">
    <subcellularLocation>
        <location evidence="1">Cell membrane</location>
        <topology evidence="1">Multi-pass membrane protein</topology>
    </subcellularLocation>
</comment>
<feature type="transmembrane region" description="Helical" evidence="9">
    <location>
        <begin position="312"/>
        <end position="332"/>
    </location>
</feature>
<reference evidence="12" key="1">
    <citation type="submission" date="2018-05" db="EMBL/GenBank/DDBJ databases">
        <authorList>
            <person name="Li X."/>
        </authorList>
    </citation>
    <scope>NUCLEOTIDE SEQUENCE [LARGE SCALE GENOMIC DNA]</scope>
    <source>
        <strain evidence="12">YIM 73061</strain>
    </source>
</reference>
<keyword evidence="8 9" id="KW-0472">Membrane</keyword>
<feature type="transmembrane region" description="Helical" evidence="9">
    <location>
        <begin position="226"/>
        <end position="247"/>
    </location>
</feature>
<evidence type="ECO:0000256" key="4">
    <source>
        <dbReference type="ARBA" id="ARBA00022475"/>
    </source>
</evidence>
<evidence type="ECO:0000259" key="10">
    <source>
        <dbReference type="Pfam" id="PF01061"/>
    </source>
</evidence>
<dbReference type="GO" id="GO:0005886">
    <property type="term" value="C:plasma membrane"/>
    <property type="evidence" value="ECO:0007669"/>
    <property type="project" value="UniProtKB-SubCell"/>
</dbReference>
<feature type="transmembrane region" description="Helical" evidence="9">
    <location>
        <begin position="149"/>
        <end position="167"/>
    </location>
</feature>
<accession>A0A328AS33</accession>
<dbReference type="GO" id="GO:0140359">
    <property type="term" value="F:ABC-type transporter activity"/>
    <property type="evidence" value="ECO:0007669"/>
    <property type="project" value="InterPro"/>
</dbReference>
<dbReference type="AlphaFoldDB" id="A0A328AS33"/>
<dbReference type="PANTHER" id="PTHR30413:SF10">
    <property type="entry name" value="CAPSULE POLYSACCHARIDE EXPORT INNER-MEMBRANE PROTEIN CTRC"/>
    <property type="match status" value="1"/>
</dbReference>
<evidence type="ECO:0000256" key="1">
    <source>
        <dbReference type="ARBA" id="ARBA00004651"/>
    </source>
</evidence>
<evidence type="ECO:0000256" key="2">
    <source>
        <dbReference type="ARBA" id="ARBA00007783"/>
    </source>
</evidence>
<keyword evidence="6 9" id="KW-1133">Transmembrane helix</keyword>
<keyword evidence="5 9" id="KW-0812">Transmembrane</keyword>
<comment type="similarity">
    <text evidence="2">Belongs to the ABC-2 integral membrane protein family.</text>
</comment>
<name>A0A328AS33_9CAUL</name>
<keyword evidence="7" id="KW-0625">Polysaccharide transport</keyword>
<keyword evidence="7" id="KW-0762">Sugar transport</keyword>
<evidence type="ECO:0000256" key="5">
    <source>
        <dbReference type="ARBA" id="ARBA00022692"/>
    </source>
</evidence>